<feature type="domain" description="SCP2" evidence="2">
    <location>
        <begin position="17"/>
        <end position="112"/>
    </location>
</feature>
<evidence type="ECO:0000259" key="2">
    <source>
        <dbReference type="Pfam" id="PF02036"/>
    </source>
</evidence>
<sequence>MLPAFLPHPVDLAVRAFNALTEQEPWAREKLARHAGKRITLVAGGMRAVFLVAPDACLEFLEGEDGVASDVILTLPLERLALPRPGVVNPPLAEIMHISGEAGLAQTLAELARGLRWDAEDTLARWIGDVPAVRLVAGARQLHRGMREFMLRLAGNTAEYLSEETETVLGASQWRQWQLDRLQAEQQLDSLGARADAALRRLERLEAAAKRGGRP</sequence>
<name>A0A171KX71_9BURK</name>
<dbReference type="RefSeq" id="WP_068367807.1">
    <property type="nucleotide sequence ID" value="NZ_LBNE01000001.1"/>
</dbReference>
<dbReference type="PANTHER" id="PTHR38693">
    <property type="entry name" value="UBIQUINONE BIOSYNTHESIS PROTEIN UBIJ"/>
    <property type="match status" value="1"/>
</dbReference>
<evidence type="ECO:0000256" key="1">
    <source>
        <dbReference type="SAM" id="Coils"/>
    </source>
</evidence>
<dbReference type="AlphaFoldDB" id="A0A171KX71"/>
<feature type="coiled-coil region" evidence="1">
    <location>
        <begin position="181"/>
        <end position="208"/>
    </location>
</feature>
<reference evidence="3 4" key="1">
    <citation type="submission" date="2015-04" db="EMBL/GenBank/DDBJ databases">
        <title>Genome sequence of Kerstersia gyiorum CG1.</title>
        <authorList>
            <person name="Greninger A.L."/>
            <person name="Kozyreva V."/>
            <person name="Chaturvedi V."/>
        </authorList>
    </citation>
    <scope>NUCLEOTIDE SEQUENCE [LARGE SCALE GENOMIC DNA]</scope>
    <source>
        <strain evidence="3 4">CG1</strain>
    </source>
</reference>
<dbReference type="GO" id="GO:0006744">
    <property type="term" value="P:ubiquinone biosynthetic process"/>
    <property type="evidence" value="ECO:0007669"/>
    <property type="project" value="InterPro"/>
</dbReference>
<dbReference type="STRING" id="206506.AAV32_02970"/>
<evidence type="ECO:0000313" key="3">
    <source>
        <dbReference type="EMBL" id="KKO73488.1"/>
    </source>
</evidence>
<dbReference type="EMBL" id="LBNE01000001">
    <property type="protein sequence ID" value="KKO73488.1"/>
    <property type="molecule type" value="Genomic_DNA"/>
</dbReference>
<dbReference type="InterPro" id="IPR003033">
    <property type="entry name" value="SCP2_sterol-bd_dom"/>
</dbReference>
<comment type="caution">
    <text evidence="3">The sequence shown here is derived from an EMBL/GenBank/DDBJ whole genome shotgun (WGS) entry which is preliminary data.</text>
</comment>
<accession>A0A171KX71</accession>
<keyword evidence="4" id="KW-1185">Reference proteome</keyword>
<protein>
    <recommendedName>
        <fullName evidence="2">SCP2 domain-containing protein</fullName>
    </recommendedName>
</protein>
<dbReference type="Proteomes" id="UP000078084">
    <property type="component" value="Unassembled WGS sequence"/>
</dbReference>
<dbReference type="Pfam" id="PF02036">
    <property type="entry name" value="SCP2"/>
    <property type="match status" value="1"/>
</dbReference>
<evidence type="ECO:0000313" key="4">
    <source>
        <dbReference type="Proteomes" id="UP000078084"/>
    </source>
</evidence>
<dbReference type="PANTHER" id="PTHR38693:SF1">
    <property type="entry name" value="UBIQUINONE BIOSYNTHESIS ACCESSORY FACTOR UBIJ"/>
    <property type="match status" value="1"/>
</dbReference>
<gene>
    <name evidence="3" type="ORF">AAV32_02970</name>
</gene>
<dbReference type="InterPro" id="IPR038989">
    <property type="entry name" value="UbiJ"/>
</dbReference>
<organism evidence="3 4">
    <name type="scientific">Kerstersia gyiorum</name>
    <dbReference type="NCBI Taxonomy" id="206506"/>
    <lineage>
        <taxon>Bacteria</taxon>
        <taxon>Pseudomonadati</taxon>
        <taxon>Pseudomonadota</taxon>
        <taxon>Betaproteobacteria</taxon>
        <taxon>Burkholderiales</taxon>
        <taxon>Alcaligenaceae</taxon>
        <taxon>Kerstersia</taxon>
    </lineage>
</organism>
<keyword evidence="1" id="KW-0175">Coiled coil</keyword>
<proteinExistence type="predicted"/>